<evidence type="ECO:0000313" key="10">
    <source>
        <dbReference type="EMBL" id="EEQ35640.1"/>
    </source>
</evidence>
<proteinExistence type="inferred from homology"/>
<feature type="transmembrane region" description="Helical" evidence="8">
    <location>
        <begin position="190"/>
        <end position="210"/>
    </location>
</feature>
<feature type="transmembrane region" description="Helical" evidence="8">
    <location>
        <begin position="162"/>
        <end position="184"/>
    </location>
</feature>
<feature type="transmembrane region" description="Helical" evidence="8">
    <location>
        <begin position="132"/>
        <end position="150"/>
    </location>
</feature>
<evidence type="ECO:0000256" key="7">
    <source>
        <dbReference type="SAM" id="MobiDB-lite"/>
    </source>
</evidence>
<dbReference type="OMA" id="DVYVMAI"/>
<dbReference type="GeneID" id="9224111"/>
<feature type="region of interest" description="Disordered" evidence="7">
    <location>
        <begin position="1"/>
        <end position="56"/>
    </location>
</feature>
<protein>
    <recommendedName>
        <fullName evidence="9">Major facilitator superfamily (MFS) profile domain-containing protein</fullName>
    </recommendedName>
</protein>
<feature type="transmembrane region" description="Helical" evidence="8">
    <location>
        <begin position="103"/>
        <end position="126"/>
    </location>
</feature>
<feature type="compositionally biased region" description="Polar residues" evidence="7">
    <location>
        <begin position="44"/>
        <end position="54"/>
    </location>
</feature>
<evidence type="ECO:0000256" key="2">
    <source>
        <dbReference type="ARBA" id="ARBA00007520"/>
    </source>
</evidence>
<dbReference type="RefSeq" id="XP_002842628.1">
    <property type="nucleotide sequence ID" value="XM_002842582.1"/>
</dbReference>
<name>C5G0I7_ARTOC</name>
<feature type="transmembrane region" description="Helical" evidence="8">
    <location>
        <begin position="63"/>
        <end position="82"/>
    </location>
</feature>
<dbReference type="InterPro" id="IPR011701">
    <property type="entry name" value="MFS"/>
</dbReference>
<feature type="transmembrane region" description="Helical" evidence="8">
    <location>
        <begin position="334"/>
        <end position="362"/>
    </location>
</feature>
<dbReference type="eggNOG" id="KOG0254">
    <property type="taxonomic scope" value="Eukaryota"/>
</dbReference>
<evidence type="ECO:0000256" key="3">
    <source>
        <dbReference type="ARBA" id="ARBA00022448"/>
    </source>
</evidence>
<dbReference type="PANTHER" id="PTHR23501:SF12">
    <property type="entry name" value="MAJOR FACILITATOR SUPERFAMILY (MFS) PROFILE DOMAIN-CONTAINING PROTEIN-RELATED"/>
    <property type="match status" value="1"/>
</dbReference>
<dbReference type="Pfam" id="PF07690">
    <property type="entry name" value="MFS_1"/>
    <property type="match status" value="1"/>
</dbReference>
<evidence type="ECO:0000256" key="8">
    <source>
        <dbReference type="SAM" id="Phobius"/>
    </source>
</evidence>
<dbReference type="Proteomes" id="UP000002035">
    <property type="component" value="Unassembled WGS sequence"/>
</dbReference>
<evidence type="ECO:0000256" key="5">
    <source>
        <dbReference type="ARBA" id="ARBA00022989"/>
    </source>
</evidence>
<evidence type="ECO:0000256" key="6">
    <source>
        <dbReference type="ARBA" id="ARBA00023136"/>
    </source>
</evidence>
<accession>C5G0I7</accession>
<evidence type="ECO:0000313" key="11">
    <source>
        <dbReference type="Proteomes" id="UP000002035"/>
    </source>
</evidence>
<dbReference type="SUPFAM" id="SSF103473">
    <property type="entry name" value="MFS general substrate transporter"/>
    <property type="match status" value="1"/>
</dbReference>
<keyword evidence="4 8" id="KW-0812">Transmembrane</keyword>
<dbReference type="AlphaFoldDB" id="C5G0I7"/>
<dbReference type="EMBL" id="DS995709">
    <property type="protein sequence ID" value="EEQ35640.1"/>
    <property type="molecule type" value="Genomic_DNA"/>
</dbReference>
<feature type="compositionally biased region" description="Polar residues" evidence="7">
    <location>
        <begin position="27"/>
        <end position="36"/>
    </location>
</feature>
<dbReference type="PROSITE" id="PS50850">
    <property type="entry name" value="MFS"/>
    <property type="match status" value="1"/>
</dbReference>
<dbReference type="Gene3D" id="1.20.1720.10">
    <property type="entry name" value="Multidrug resistance protein D"/>
    <property type="match status" value="1"/>
</dbReference>
<dbReference type="GO" id="GO:0022857">
    <property type="term" value="F:transmembrane transporter activity"/>
    <property type="evidence" value="ECO:0007669"/>
    <property type="project" value="InterPro"/>
</dbReference>
<feature type="transmembrane region" description="Helical" evidence="8">
    <location>
        <begin position="222"/>
        <end position="242"/>
    </location>
</feature>
<dbReference type="OrthoDB" id="10021397at2759"/>
<keyword evidence="11" id="KW-1185">Reference proteome</keyword>
<feature type="compositionally biased region" description="Polar residues" evidence="7">
    <location>
        <begin position="1"/>
        <end position="17"/>
    </location>
</feature>
<dbReference type="GO" id="GO:0005886">
    <property type="term" value="C:plasma membrane"/>
    <property type="evidence" value="ECO:0007669"/>
    <property type="project" value="TreeGrafter"/>
</dbReference>
<feature type="transmembrane region" description="Helical" evidence="8">
    <location>
        <begin position="428"/>
        <end position="448"/>
    </location>
</feature>
<dbReference type="HOGENOM" id="CLU_000960_22_1_1"/>
<keyword evidence="5 8" id="KW-1133">Transmembrane helix</keyword>
<sequence>MEIAPGSSQPSAQATQVDTDEPPTHSPPTRNSQSETSFEKNEEGQSTNHSNNDAGPQRPITGIRWLLVCLAIFSANVLYGLDNTIVADIQASISEEFNNVNQLGWLGFGFCLGSTIAILPLGKAYAMFDTKWVFIGCLASFAAASALCGAAPSMNAMIVGRVWAGTGGAGMYLGTLNLVTTLSTPKQQPLYVGITGLVYGSGCILGPVVGGAFADSSASWRWGFYINLIIFGAMTPIYLFLLPSLPRWPAMSVMDKLKSLDWFGAVLSSGMYTTFAVAFSFGGAIWAWSDGRVIALIVVSALLAAAFALSQYLAVFTNENDRLFPCEFLRSPQLVLLFVCMSCGGASLFVSIYYIPLYFLFVHGDSGTEAAVRLLPFICLYVVTVVTCGAIMGRTGYHIVWYLLSGIFMTCGGAAMYTVRGNTAAANIYGYTSLVGIGMATTQAGYAISRHLVEPGRVPEVIQFMNISQGASQLLGLTIASSMFQNITFSKLKALLAGTEYTDKEIQAAIAGARSTVLQNATPELRAKCIDAIVQSIGNAWVLVITAGALWTVCSCFLSRKRFL</sequence>
<feature type="transmembrane region" description="Helical" evidence="8">
    <location>
        <begin position="540"/>
        <end position="558"/>
    </location>
</feature>
<feature type="transmembrane region" description="Helical" evidence="8">
    <location>
        <begin position="374"/>
        <end position="393"/>
    </location>
</feature>
<dbReference type="PANTHER" id="PTHR23501">
    <property type="entry name" value="MAJOR FACILITATOR SUPERFAMILY"/>
    <property type="match status" value="1"/>
</dbReference>
<dbReference type="InterPro" id="IPR036259">
    <property type="entry name" value="MFS_trans_sf"/>
</dbReference>
<evidence type="ECO:0000259" key="9">
    <source>
        <dbReference type="PROSITE" id="PS50850"/>
    </source>
</evidence>
<comment type="subcellular location">
    <subcellularLocation>
        <location evidence="1">Membrane</location>
        <topology evidence="1">Multi-pass membrane protein</topology>
    </subcellularLocation>
</comment>
<dbReference type="Gene3D" id="1.20.1250.20">
    <property type="entry name" value="MFS general substrate transporter like domains"/>
    <property type="match status" value="1"/>
</dbReference>
<organism evidence="10 11">
    <name type="scientific">Arthroderma otae (strain ATCC MYA-4605 / CBS 113480)</name>
    <name type="common">Microsporum canis</name>
    <dbReference type="NCBI Taxonomy" id="554155"/>
    <lineage>
        <taxon>Eukaryota</taxon>
        <taxon>Fungi</taxon>
        <taxon>Dikarya</taxon>
        <taxon>Ascomycota</taxon>
        <taxon>Pezizomycotina</taxon>
        <taxon>Eurotiomycetes</taxon>
        <taxon>Eurotiomycetidae</taxon>
        <taxon>Onygenales</taxon>
        <taxon>Arthrodermataceae</taxon>
        <taxon>Microsporum</taxon>
    </lineage>
</organism>
<evidence type="ECO:0000256" key="4">
    <source>
        <dbReference type="ARBA" id="ARBA00022692"/>
    </source>
</evidence>
<feature type="domain" description="Major facilitator superfamily (MFS) profile" evidence="9">
    <location>
        <begin position="68"/>
        <end position="564"/>
    </location>
</feature>
<keyword evidence="3" id="KW-0813">Transport</keyword>
<reference evidence="11" key="1">
    <citation type="journal article" date="2012" name="MBio">
        <title>Comparative genome analysis of Trichophyton rubrum and related dermatophytes reveals candidate genes involved in infection.</title>
        <authorList>
            <person name="Martinez D.A."/>
            <person name="Oliver B.G."/>
            <person name="Graeser Y."/>
            <person name="Goldberg J.M."/>
            <person name="Li W."/>
            <person name="Martinez-Rossi N.M."/>
            <person name="Monod M."/>
            <person name="Shelest E."/>
            <person name="Barton R.C."/>
            <person name="Birch E."/>
            <person name="Brakhage A.A."/>
            <person name="Chen Z."/>
            <person name="Gurr S.J."/>
            <person name="Heiman D."/>
            <person name="Heitman J."/>
            <person name="Kosti I."/>
            <person name="Rossi A."/>
            <person name="Saif S."/>
            <person name="Samalova M."/>
            <person name="Saunders C.W."/>
            <person name="Shea T."/>
            <person name="Summerbell R.C."/>
            <person name="Xu J."/>
            <person name="Young S."/>
            <person name="Zeng Q."/>
            <person name="Birren B.W."/>
            <person name="Cuomo C.A."/>
            <person name="White T.C."/>
        </authorList>
    </citation>
    <scope>NUCLEOTIDE SEQUENCE [LARGE SCALE GENOMIC DNA]</scope>
    <source>
        <strain evidence="11">ATCC MYA-4605 / CBS 113480</strain>
    </source>
</reference>
<keyword evidence="6 8" id="KW-0472">Membrane</keyword>
<feature type="transmembrane region" description="Helical" evidence="8">
    <location>
        <begin position="293"/>
        <end position="314"/>
    </location>
</feature>
<feature type="transmembrane region" description="Helical" evidence="8">
    <location>
        <begin position="399"/>
        <end position="419"/>
    </location>
</feature>
<gene>
    <name evidence="10" type="ORF">MCYG_08459</name>
</gene>
<evidence type="ECO:0000256" key="1">
    <source>
        <dbReference type="ARBA" id="ARBA00004141"/>
    </source>
</evidence>
<feature type="transmembrane region" description="Helical" evidence="8">
    <location>
        <begin position="262"/>
        <end position="286"/>
    </location>
</feature>
<comment type="similarity">
    <text evidence="2">Belongs to the major facilitator superfamily. TCR/Tet family.</text>
</comment>
<dbReference type="VEuPathDB" id="FungiDB:MCYG_08459"/>
<dbReference type="InterPro" id="IPR020846">
    <property type="entry name" value="MFS_dom"/>
</dbReference>